<keyword evidence="2" id="KW-0805">Transcription regulation</keyword>
<name>A0A6A7N7P0_9BURK</name>
<dbReference type="PROSITE" id="PS50937">
    <property type="entry name" value="HTH_MERR_2"/>
    <property type="match status" value="1"/>
</dbReference>
<dbReference type="Pfam" id="PF13411">
    <property type="entry name" value="MerR_1"/>
    <property type="match status" value="1"/>
</dbReference>
<evidence type="ECO:0000313" key="7">
    <source>
        <dbReference type="EMBL" id="MQA41110.1"/>
    </source>
</evidence>
<gene>
    <name evidence="7" type="ORF">GEV02_23490</name>
</gene>
<evidence type="ECO:0000256" key="2">
    <source>
        <dbReference type="ARBA" id="ARBA00023015"/>
    </source>
</evidence>
<feature type="coiled-coil region" evidence="5">
    <location>
        <begin position="79"/>
        <end position="106"/>
    </location>
</feature>
<dbReference type="InterPro" id="IPR009061">
    <property type="entry name" value="DNA-bd_dom_put_sf"/>
</dbReference>
<dbReference type="PRINTS" id="PR00040">
    <property type="entry name" value="HTHMERR"/>
</dbReference>
<keyword evidence="8" id="KW-1185">Reference proteome</keyword>
<keyword evidence="5" id="KW-0175">Coiled coil</keyword>
<dbReference type="Gene3D" id="1.10.1660.10">
    <property type="match status" value="1"/>
</dbReference>
<dbReference type="PROSITE" id="PS00552">
    <property type="entry name" value="HTH_MERR_1"/>
    <property type="match status" value="1"/>
</dbReference>
<dbReference type="PANTHER" id="PTHR30204">
    <property type="entry name" value="REDOX-CYCLING DRUG-SENSING TRANSCRIPTIONAL ACTIVATOR SOXR"/>
    <property type="match status" value="1"/>
</dbReference>
<keyword evidence="3" id="KW-0238">DNA-binding</keyword>
<protein>
    <submittedName>
        <fullName evidence="7">MerR family transcriptional regulator</fullName>
    </submittedName>
</protein>
<reference evidence="7 8" key="1">
    <citation type="submission" date="2019-10" db="EMBL/GenBank/DDBJ databases">
        <title>Two novel species isolated from a subtropical stream in China.</title>
        <authorList>
            <person name="Lu H."/>
        </authorList>
    </citation>
    <scope>NUCLEOTIDE SEQUENCE [LARGE SCALE GENOMIC DNA]</scope>
    <source>
        <strain evidence="7 8">FT29W</strain>
    </source>
</reference>
<feature type="domain" description="HTH merR-type" evidence="6">
    <location>
        <begin position="1"/>
        <end position="69"/>
    </location>
</feature>
<evidence type="ECO:0000256" key="3">
    <source>
        <dbReference type="ARBA" id="ARBA00023125"/>
    </source>
</evidence>
<dbReference type="GO" id="GO:0003700">
    <property type="term" value="F:DNA-binding transcription factor activity"/>
    <property type="evidence" value="ECO:0007669"/>
    <property type="project" value="InterPro"/>
</dbReference>
<dbReference type="SUPFAM" id="SSF46955">
    <property type="entry name" value="Putative DNA-binding domain"/>
    <property type="match status" value="1"/>
</dbReference>
<dbReference type="EMBL" id="WHUG01000011">
    <property type="protein sequence ID" value="MQA41110.1"/>
    <property type="molecule type" value="Genomic_DNA"/>
</dbReference>
<dbReference type="SMART" id="SM00422">
    <property type="entry name" value="HTH_MERR"/>
    <property type="match status" value="1"/>
</dbReference>
<sequence>MKIGELARKSGLTPSAIRFYEEQGLLAPISRTAAGYREYSNYAMERLHVIQVSKRLGFSLDVIKGMFGENGQCLKTEILERTETRLREVEEQQEALARQHRELLALSAILRDENVSRPFCADLAVN</sequence>
<dbReference type="InterPro" id="IPR047057">
    <property type="entry name" value="MerR_fam"/>
</dbReference>
<evidence type="ECO:0000256" key="1">
    <source>
        <dbReference type="ARBA" id="ARBA00022491"/>
    </source>
</evidence>
<dbReference type="PANTHER" id="PTHR30204:SF69">
    <property type="entry name" value="MERR-FAMILY TRANSCRIPTIONAL REGULATOR"/>
    <property type="match status" value="1"/>
</dbReference>
<organism evidence="7 8">
    <name type="scientific">Rugamonas aquatica</name>
    <dbReference type="NCBI Taxonomy" id="2743357"/>
    <lineage>
        <taxon>Bacteria</taxon>
        <taxon>Pseudomonadati</taxon>
        <taxon>Pseudomonadota</taxon>
        <taxon>Betaproteobacteria</taxon>
        <taxon>Burkholderiales</taxon>
        <taxon>Oxalobacteraceae</taxon>
        <taxon>Telluria group</taxon>
        <taxon>Rugamonas</taxon>
    </lineage>
</organism>
<keyword evidence="1" id="KW-0678">Repressor</keyword>
<evidence type="ECO:0000256" key="4">
    <source>
        <dbReference type="ARBA" id="ARBA00023163"/>
    </source>
</evidence>
<evidence type="ECO:0000259" key="6">
    <source>
        <dbReference type="PROSITE" id="PS50937"/>
    </source>
</evidence>
<dbReference type="RefSeq" id="WP_152840396.1">
    <property type="nucleotide sequence ID" value="NZ_WHUG01000011.1"/>
</dbReference>
<proteinExistence type="predicted"/>
<dbReference type="Proteomes" id="UP000440498">
    <property type="component" value="Unassembled WGS sequence"/>
</dbReference>
<dbReference type="GO" id="GO:0003677">
    <property type="term" value="F:DNA binding"/>
    <property type="evidence" value="ECO:0007669"/>
    <property type="project" value="UniProtKB-KW"/>
</dbReference>
<accession>A0A6A7N7P0</accession>
<keyword evidence="4" id="KW-0804">Transcription</keyword>
<comment type="caution">
    <text evidence="7">The sequence shown here is derived from an EMBL/GenBank/DDBJ whole genome shotgun (WGS) entry which is preliminary data.</text>
</comment>
<evidence type="ECO:0000256" key="5">
    <source>
        <dbReference type="SAM" id="Coils"/>
    </source>
</evidence>
<dbReference type="AlphaFoldDB" id="A0A6A7N7P0"/>
<dbReference type="InterPro" id="IPR000551">
    <property type="entry name" value="MerR-type_HTH_dom"/>
</dbReference>
<evidence type="ECO:0000313" key="8">
    <source>
        <dbReference type="Proteomes" id="UP000440498"/>
    </source>
</evidence>